<dbReference type="FunFam" id="1.20.90.10:FF:000005">
    <property type="entry name" value="Secretory phospholipase A2"/>
    <property type="match status" value="1"/>
</dbReference>
<evidence type="ECO:0000256" key="12">
    <source>
        <dbReference type="ARBA" id="ARBA00023098"/>
    </source>
</evidence>
<keyword evidence="6" id="KW-0964">Secreted</keyword>
<keyword evidence="7" id="KW-0479">Metal-binding</keyword>
<dbReference type="AlphaFoldDB" id="A0A1U8A7H3"/>
<name>A0A1U8A7H3_NELNU</name>
<dbReference type="GO" id="GO:0005509">
    <property type="term" value="F:calcium ion binding"/>
    <property type="evidence" value="ECO:0000318"/>
    <property type="project" value="GO_Central"/>
</dbReference>
<dbReference type="OMA" id="DACCMNH"/>
<dbReference type="CDD" id="cd04706">
    <property type="entry name" value="PLA2_plant"/>
    <property type="match status" value="1"/>
</dbReference>
<evidence type="ECO:0000313" key="14">
    <source>
        <dbReference type="Proteomes" id="UP000189703"/>
    </source>
</evidence>
<dbReference type="eggNOG" id="ENOG502RYYJ">
    <property type="taxonomic scope" value="Eukaryota"/>
</dbReference>
<evidence type="ECO:0000256" key="5">
    <source>
        <dbReference type="ARBA" id="ARBA00013278"/>
    </source>
</evidence>
<dbReference type="PROSITE" id="PS00118">
    <property type="entry name" value="PA2_HIS"/>
    <property type="match status" value="1"/>
</dbReference>
<dbReference type="GeneID" id="104601567"/>
<keyword evidence="10" id="KW-0106">Calcium</keyword>
<reference evidence="15" key="1">
    <citation type="submission" date="2025-08" db="UniProtKB">
        <authorList>
            <consortium name="RefSeq"/>
        </authorList>
    </citation>
    <scope>IDENTIFICATION</scope>
</reference>
<dbReference type="InterPro" id="IPR036444">
    <property type="entry name" value="PLipase_A2_dom_sf"/>
</dbReference>
<evidence type="ECO:0000256" key="1">
    <source>
        <dbReference type="ARBA" id="ARBA00001604"/>
    </source>
</evidence>
<dbReference type="Gene3D" id="1.20.90.10">
    <property type="entry name" value="Phospholipase A2 domain"/>
    <property type="match status" value="1"/>
</dbReference>
<evidence type="ECO:0000256" key="13">
    <source>
        <dbReference type="ARBA" id="ARBA00023157"/>
    </source>
</evidence>
<dbReference type="GO" id="GO:0008289">
    <property type="term" value="F:lipid binding"/>
    <property type="evidence" value="ECO:0000318"/>
    <property type="project" value="GO_Central"/>
</dbReference>
<dbReference type="GO" id="GO:0004623">
    <property type="term" value="F:phospholipase A2 activity"/>
    <property type="evidence" value="ECO:0000318"/>
    <property type="project" value="GO_Central"/>
</dbReference>
<dbReference type="STRING" id="4432.A0A1U8A7H3"/>
<keyword evidence="13" id="KW-1015">Disulfide bond</keyword>
<evidence type="ECO:0000256" key="10">
    <source>
        <dbReference type="ARBA" id="ARBA00022837"/>
    </source>
</evidence>
<comment type="catalytic activity">
    <reaction evidence="1">
        <text>a 1,2-diacyl-sn-glycero-3-phosphocholine + H2O = a 1-acyl-sn-glycero-3-phosphocholine + a fatty acid + H(+)</text>
        <dbReference type="Rhea" id="RHEA:15801"/>
        <dbReference type="ChEBI" id="CHEBI:15377"/>
        <dbReference type="ChEBI" id="CHEBI:15378"/>
        <dbReference type="ChEBI" id="CHEBI:28868"/>
        <dbReference type="ChEBI" id="CHEBI:57643"/>
        <dbReference type="ChEBI" id="CHEBI:58168"/>
        <dbReference type="EC" id="3.1.1.4"/>
    </reaction>
</comment>
<comment type="cofactor">
    <cofactor evidence="2">
        <name>Ca(2+)</name>
        <dbReference type="ChEBI" id="CHEBI:29108"/>
    </cofactor>
</comment>
<dbReference type="EC" id="3.1.1.4" evidence="5"/>
<accession>A0A1U8A7H3</accession>
<evidence type="ECO:0000256" key="6">
    <source>
        <dbReference type="ARBA" id="ARBA00022525"/>
    </source>
</evidence>
<keyword evidence="12" id="KW-0443">Lipid metabolism</keyword>
<dbReference type="KEGG" id="nnu:104601567"/>
<dbReference type="RefSeq" id="XP_010263246.1">
    <property type="nucleotide sequence ID" value="XM_010264944.2"/>
</dbReference>
<dbReference type="Proteomes" id="UP000189703">
    <property type="component" value="Unplaced"/>
</dbReference>
<evidence type="ECO:0000256" key="9">
    <source>
        <dbReference type="ARBA" id="ARBA00022801"/>
    </source>
</evidence>
<dbReference type="SUPFAM" id="SSF48619">
    <property type="entry name" value="Phospholipase A2, PLA2"/>
    <property type="match status" value="1"/>
</dbReference>
<keyword evidence="14" id="KW-1185">Reference proteome</keyword>
<evidence type="ECO:0000256" key="4">
    <source>
        <dbReference type="ARBA" id="ARBA00007056"/>
    </source>
</evidence>
<comment type="similarity">
    <text evidence="4">Belongs to the phospholipase A2 family.</text>
</comment>
<dbReference type="GO" id="GO:0016042">
    <property type="term" value="P:lipid catabolic process"/>
    <property type="evidence" value="ECO:0007669"/>
    <property type="project" value="UniProtKB-KW"/>
</dbReference>
<organism evidence="14 15">
    <name type="scientific">Nelumbo nucifera</name>
    <name type="common">Sacred lotus</name>
    <dbReference type="NCBI Taxonomy" id="4432"/>
    <lineage>
        <taxon>Eukaryota</taxon>
        <taxon>Viridiplantae</taxon>
        <taxon>Streptophyta</taxon>
        <taxon>Embryophyta</taxon>
        <taxon>Tracheophyta</taxon>
        <taxon>Spermatophyta</taxon>
        <taxon>Magnoliopsida</taxon>
        <taxon>Proteales</taxon>
        <taxon>Nelumbonaceae</taxon>
        <taxon>Nelumbo</taxon>
    </lineage>
</organism>
<dbReference type="GO" id="GO:0050482">
    <property type="term" value="P:arachidonate secretion"/>
    <property type="evidence" value="ECO:0007669"/>
    <property type="project" value="InterPro"/>
</dbReference>
<evidence type="ECO:0000256" key="8">
    <source>
        <dbReference type="ARBA" id="ARBA00022729"/>
    </source>
</evidence>
<protein>
    <recommendedName>
        <fullName evidence="5">phospholipase A2</fullName>
        <ecNumber evidence="5">3.1.1.4</ecNumber>
    </recommendedName>
</protein>
<keyword evidence="8" id="KW-0732">Signal</keyword>
<evidence type="ECO:0000313" key="15">
    <source>
        <dbReference type="RefSeq" id="XP_010263246.1"/>
    </source>
</evidence>
<comment type="subcellular location">
    <subcellularLocation>
        <location evidence="3">Secreted</location>
    </subcellularLocation>
</comment>
<keyword evidence="11" id="KW-0442">Lipid degradation</keyword>
<evidence type="ECO:0000256" key="3">
    <source>
        <dbReference type="ARBA" id="ARBA00004613"/>
    </source>
</evidence>
<gene>
    <name evidence="15" type="primary">LOC104601567</name>
</gene>
<dbReference type="GO" id="GO:0006644">
    <property type="term" value="P:phospholipid metabolic process"/>
    <property type="evidence" value="ECO:0007669"/>
    <property type="project" value="InterPro"/>
</dbReference>
<evidence type="ECO:0000256" key="11">
    <source>
        <dbReference type="ARBA" id="ARBA00022963"/>
    </source>
</evidence>
<evidence type="ECO:0000256" key="2">
    <source>
        <dbReference type="ARBA" id="ARBA00001913"/>
    </source>
</evidence>
<proteinExistence type="inferred from homology"/>
<sequence>MAGDQQPLKSVHHLLFCSLLVLHFSAKGIHGLNIGVEPSDSSGGQRCSKRCESEFCTVPPFLRYGKYCGLLYSGCPGEQPCDELDACCMKHDDCIGIRNSEFSSGIKNNYLSQTCSEELINCVNQAKYSRTLTFVGNKCSVEEVADVITVTIQTALLAGRFLNDP</sequence>
<dbReference type="GO" id="GO:0005576">
    <property type="term" value="C:extracellular region"/>
    <property type="evidence" value="ECO:0007669"/>
    <property type="project" value="UniProtKB-SubCell"/>
</dbReference>
<dbReference type="OrthoDB" id="1932081at2759"/>
<evidence type="ECO:0000256" key="7">
    <source>
        <dbReference type="ARBA" id="ARBA00022723"/>
    </source>
</evidence>
<dbReference type="InterPro" id="IPR033113">
    <property type="entry name" value="PLA2_histidine"/>
</dbReference>
<keyword evidence="9" id="KW-0378">Hydrolase</keyword>